<evidence type="ECO:0000313" key="2">
    <source>
        <dbReference type="EMBL" id="OAQ66192.1"/>
    </source>
</evidence>
<sequence length="238" mass="27145">MQLLTTLLLLPLSTASISYDFFPSFPKKWGITDKQIWISPDISNVYISPTDQREHWSLDHPPWETVELLNTHCPLRSCNTTLSIPSAVLTRDNSPPVIQNVSVKLNGYFEAEGYRGTKRHFIDVLKVFLRITHEPLDTEFVEYKNGDATTGNVTDSGYRAVYTAPKAIQMRINNEHDDDVIMPFLRIQVDSGIRRRLPMPDGFCGLFKARRQKLLEAMAHKFGKDLVMYRMGCIVAGL</sequence>
<dbReference type="EMBL" id="LSBJ02000004">
    <property type="protein sequence ID" value="OAQ66192.1"/>
    <property type="molecule type" value="Genomic_DNA"/>
</dbReference>
<name>A0A179FKT3_METCM</name>
<keyword evidence="3" id="KW-1185">Reference proteome</keyword>
<dbReference type="Proteomes" id="UP000078397">
    <property type="component" value="Unassembled WGS sequence"/>
</dbReference>
<reference evidence="2 3" key="1">
    <citation type="journal article" date="2016" name="PLoS Pathog.">
        <title>Biosynthesis of antibiotic leucinostatins in bio-control fungus Purpureocillium lilacinum and their inhibition on phytophthora revealed by genome mining.</title>
        <authorList>
            <person name="Wang G."/>
            <person name="Liu Z."/>
            <person name="Lin R."/>
            <person name="Li E."/>
            <person name="Mao Z."/>
            <person name="Ling J."/>
            <person name="Yang Y."/>
            <person name="Yin W.B."/>
            <person name="Xie B."/>
        </authorList>
    </citation>
    <scope>NUCLEOTIDE SEQUENCE [LARGE SCALE GENOMIC DNA]</scope>
    <source>
        <strain evidence="2">170</strain>
    </source>
</reference>
<comment type="caution">
    <text evidence="2">The sequence shown here is derived from an EMBL/GenBank/DDBJ whole genome shotgun (WGS) entry which is preliminary data.</text>
</comment>
<evidence type="ECO:0000313" key="3">
    <source>
        <dbReference type="Proteomes" id="UP000078397"/>
    </source>
</evidence>
<proteinExistence type="predicted"/>
<evidence type="ECO:0000256" key="1">
    <source>
        <dbReference type="SAM" id="SignalP"/>
    </source>
</evidence>
<gene>
    <name evidence="2" type="ORF">VFPPC_07780</name>
</gene>
<dbReference type="RefSeq" id="XP_018143279.1">
    <property type="nucleotide sequence ID" value="XM_018286588.1"/>
</dbReference>
<organism evidence="2 3">
    <name type="scientific">Pochonia chlamydosporia 170</name>
    <dbReference type="NCBI Taxonomy" id="1380566"/>
    <lineage>
        <taxon>Eukaryota</taxon>
        <taxon>Fungi</taxon>
        <taxon>Dikarya</taxon>
        <taxon>Ascomycota</taxon>
        <taxon>Pezizomycotina</taxon>
        <taxon>Sordariomycetes</taxon>
        <taxon>Hypocreomycetidae</taxon>
        <taxon>Hypocreales</taxon>
        <taxon>Clavicipitaceae</taxon>
        <taxon>Pochonia</taxon>
    </lineage>
</organism>
<dbReference type="GeneID" id="28850582"/>
<dbReference type="KEGG" id="pchm:VFPPC_07780"/>
<keyword evidence="1" id="KW-0732">Signal</keyword>
<accession>A0A179FKT3</accession>
<dbReference type="OrthoDB" id="4959997at2759"/>
<feature type="signal peptide" evidence="1">
    <location>
        <begin position="1"/>
        <end position="15"/>
    </location>
</feature>
<dbReference type="AlphaFoldDB" id="A0A179FKT3"/>
<protein>
    <submittedName>
        <fullName evidence="2">Uncharacterized protein</fullName>
    </submittedName>
</protein>
<feature type="chain" id="PRO_5013085359" evidence="1">
    <location>
        <begin position="16"/>
        <end position="238"/>
    </location>
</feature>